<evidence type="ECO:0000313" key="3">
    <source>
        <dbReference type="Proteomes" id="UP000485058"/>
    </source>
</evidence>
<comment type="caution">
    <text evidence="2">The sequence shown here is derived from an EMBL/GenBank/DDBJ whole genome shotgun (WGS) entry which is preliminary data.</text>
</comment>
<feature type="compositionally biased region" description="Polar residues" evidence="1">
    <location>
        <begin position="23"/>
        <end position="34"/>
    </location>
</feature>
<feature type="region of interest" description="Disordered" evidence="1">
    <location>
        <begin position="1"/>
        <end position="34"/>
    </location>
</feature>
<organism evidence="2 3">
    <name type="scientific">Haematococcus lacustris</name>
    <name type="common">Green alga</name>
    <name type="synonym">Haematococcus pluvialis</name>
    <dbReference type="NCBI Taxonomy" id="44745"/>
    <lineage>
        <taxon>Eukaryota</taxon>
        <taxon>Viridiplantae</taxon>
        <taxon>Chlorophyta</taxon>
        <taxon>core chlorophytes</taxon>
        <taxon>Chlorophyceae</taxon>
        <taxon>CS clade</taxon>
        <taxon>Chlamydomonadales</taxon>
        <taxon>Haematococcaceae</taxon>
        <taxon>Haematococcus</taxon>
    </lineage>
</organism>
<reference evidence="2 3" key="1">
    <citation type="submission" date="2020-02" db="EMBL/GenBank/DDBJ databases">
        <title>Draft genome sequence of Haematococcus lacustris strain NIES-144.</title>
        <authorList>
            <person name="Morimoto D."/>
            <person name="Nakagawa S."/>
            <person name="Yoshida T."/>
            <person name="Sawayama S."/>
        </authorList>
    </citation>
    <scope>NUCLEOTIDE SEQUENCE [LARGE SCALE GENOMIC DNA]</scope>
    <source>
        <strain evidence="2 3">NIES-144</strain>
    </source>
</reference>
<evidence type="ECO:0000256" key="1">
    <source>
        <dbReference type="SAM" id="MobiDB-lite"/>
    </source>
</evidence>
<gene>
    <name evidence="2" type="ORF">HaLaN_09556</name>
</gene>
<dbReference type="Proteomes" id="UP000485058">
    <property type="component" value="Unassembled WGS sequence"/>
</dbReference>
<sequence>MSSRRPGLQHQASSSDWDMLGQGSDSGQQLTAAHASSSLNAAGLQAGSGHALLQPSPDTVARLARHAAATQPQSWCQGSEPGGGLGGVPLSAVQEEGGPGSSSRLRALPWGPSHSLALLQASASLALCCCESCCIKPQHHYAAAGRCKLLQRGQCRLQLHSGSLDCPTCTPQMPPAFIA</sequence>
<protein>
    <submittedName>
        <fullName evidence="2">Uncharacterized protein</fullName>
    </submittedName>
</protein>
<proteinExistence type="predicted"/>
<evidence type="ECO:0000313" key="2">
    <source>
        <dbReference type="EMBL" id="GFH13629.1"/>
    </source>
</evidence>
<feature type="region of interest" description="Disordered" evidence="1">
    <location>
        <begin position="71"/>
        <end position="103"/>
    </location>
</feature>
<dbReference type="EMBL" id="BLLF01000634">
    <property type="protein sequence ID" value="GFH13629.1"/>
    <property type="molecule type" value="Genomic_DNA"/>
</dbReference>
<keyword evidence="3" id="KW-1185">Reference proteome</keyword>
<dbReference type="AlphaFoldDB" id="A0A699Z3L8"/>
<accession>A0A699Z3L8</accession>
<name>A0A699Z3L8_HAELA</name>